<dbReference type="GO" id="GO:0016747">
    <property type="term" value="F:acyltransferase activity, transferring groups other than amino-acyl groups"/>
    <property type="evidence" value="ECO:0007669"/>
    <property type="project" value="InterPro"/>
</dbReference>
<sequence>MIEIRPHRISDIPYRVIWLNNPNVNQYIGQCLDQKTTFAKQKVWFNKYLKDKNKKFFTMSYGKIPIGFMGLSRIDKTNRNADVFIAIGDDKYRGKGFGEIAMQYLIKFGFKKLGLHKISLGVFEKNKPAINLYKKLGFVIEGTLKDDVFFAGEYHNQILMAIFNKKVAIKTKK</sequence>
<dbReference type="AlphaFoldDB" id="A0A1F6NWH2"/>
<gene>
    <name evidence="2" type="ORF">A3J93_02740</name>
</gene>
<dbReference type="InterPro" id="IPR016181">
    <property type="entry name" value="Acyl_CoA_acyltransferase"/>
</dbReference>
<protein>
    <recommendedName>
        <fullName evidence="1">N-acetyltransferase domain-containing protein</fullName>
    </recommendedName>
</protein>
<name>A0A1F6NWH2_9BACT</name>
<proteinExistence type="predicted"/>
<reference evidence="2 3" key="1">
    <citation type="journal article" date="2016" name="Nat. Commun.">
        <title>Thousands of microbial genomes shed light on interconnected biogeochemical processes in an aquifer system.</title>
        <authorList>
            <person name="Anantharaman K."/>
            <person name="Brown C.T."/>
            <person name="Hug L.A."/>
            <person name="Sharon I."/>
            <person name="Castelle C.J."/>
            <person name="Probst A.J."/>
            <person name="Thomas B.C."/>
            <person name="Singh A."/>
            <person name="Wilkins M.J."/>
            <person name="Karaoz U."/>
            <person name="Brodie E.L."/>
            <person name="Williams K.H."/>
            <person name="Hubbard S.S."/>
            <person name="Banfield J.F."/>
        </authorList>
    </citation>
    <scope>NUCLEOTIDE SEQUENCE [LARGE SCALE GENOMIC DNA]</scope>
</reference>
<accession>A0A1F6NWH2</accession>
<dbReference type="CDD" id="cd04301">
    <property type="entry name" value="NAT_SF"/>
    <property type="match status" value="1"/>
</dbReference>
<comment type="caution">
    <text evidence="2">The sequence shown here is derived from an EMBL/GenBank/DDBJ whole genome shotgun (WGS) entry which is preliminary data.</text>
</comment>
<dbReference type="InterPro" id="IPR000182">
    <property type="entry name" value="GNAT_dom"/>
</dbReference>
<dbReference type="PANTHER" id="PTHR43415:SF3">
    <property type="entry name" value="GNAT-FAMILY ACETYLTRANSFERASE"/>
    <property type="match status" value="1"/>
</dbReference>
<dbReference type="Pfam" id="PF13302">
    <property type="entry name" value="Acetyltransf_3"/>
    <property type="match status" value="1"/>
</dbReference>
<dbReference type="PROSITE" id="PS51186">
    <property type="entry name" value="GNAT"/>
    <property type="match status" value="1"/>
</dbReference>
<dbReference type="Proteomes" id="UP000177907">
    <property type="component" value="Unassembled WGS sequence"/>
</dbReference>
<dbReference type="EMBL" id="MFQZ01000008">
    <property type="protein sequence ID" value="OGH88063.1"/>
    <property type="molecule type" value="Genomic_DNA"/>
</dbReference>
<feature type="domain" description="N-acetyltransferase" evidence="1">
    <location>
        <begin position="2"/>
        <end position="165"/>
    </location>
</feature>
<dbReference type="STRING" id="1798704.A3J93_02740"/>
<dbReference type="Gene3D" id="3.40.630.30">
    <property type="match status" value="1"/>
</dbReference>
<dbReference type="PANTHER" id="PTHR43415">
    <property type="entry name" value="SPERMIDINE N(1)-ACETYLTRANSFERASE"/>
    <property type="match status" value="1"/>
</dbReference>
<evidence type="ECO:0000313" key="2">
    <source>
        <dbReference type="EMBL" id="OGH88063.1"/>
    </source>
</evidence>
<organism evidence="2 3">
    <name type="scientific">Candidatus Magasanikbacteria bacterium RIFOXYC2_FULL_42_28</name>
    <dbReference type="NCBI Taxonomy" id="1798704"/>
    <lineage>
        <taxon>Bacteria</taxon>
        <taxon>Candidatus Magasanikiibacteriota</taxon>
    </lineage>
</organism>
<evidence type="ECO:0000259" key="1">
    <source>
        <dbReference type="PROSITE" id="PS51186"/>
    </source>
</evidence>
<dbReference type="SUPFAM" id="SSF55729">
    <property type="entry name" value="Acyl-CoA N-acyltransferases (Nat)"/>
    <property type="match status" value="1"/>
</dbReference>
<evidence type="ECO:0000313" key="3">
    <source>
        <dbReference type="Proteomes" id="UP000177907"/>
    </source>
</evidence>